<dbReference type="PRINTS" id="PR00404">
    <property type="entry name" value="MADSDOMAIN"/>
</dbReference>
<dbReference type="SMART" id="SM00432">
    <property type="entry name" value="MADS"/>
    <property type="match status" value="1"/>
</dbReference>
<dbReference type="GO" id="GO:0045944">
    <property type="term" value="P:positive regulation of transcription by RNA polymerase II"/>
    <property type="evidence" value="ECO:0007669"/>
    <property type="project" value="TreeGrafter"/>
</dbReference>
<dbReference type="GeneID" id="101711927"/>
<dbReference type="RefSeq" id="XP_021106859.1">
    <property type="nucleotide sequence ID" value="XM_021251200.1"/>
</dbReference>
<keyword evidence="6" id="KW-0539">Nucleus</keyword>
<dbReference type="PANTHER" id="PTHR11945:SF383">
    <property type="entry name" value="MYOCYTE-SPECIFIC ENHANCER FACTOR 2B"/>
    <property type="match status" value="1"/>
</dbReference>
<sequence length="603" mass="62819">MGPRVMTLGLWGSWDPRESSTVRGQTVDPGTLSAAPLLCELRRALSARRAGCLRDRPRDLATFPSGMQESGGDPLGTGSNLRPAGSISEGWFPAAPLLPFPCFLFCFAVLGGNQGLEGALAAEPRGPLLPPAYPRSQPASFHLRIPGRGHAPGSAYRSAWTTPSMQMRARCPISSRGRGRRWEDTWGHRLQSSDGGGRGPRACLPGGADPIALGRDHGEEENPDLTYPGPEEPAVQVTFTKRKFGLMKKAYELSVLCDCEIALIIFNSASRLFQYASTDMDRVLLKYTEYSEPHESRTNADILETLKRRGVGLDGLEPEEGAEGPGEKLRRLAGDGGDPTLPRPRLYPATPTIPSPDMVYGALPPPGCDPSGLGEALPAHSRPSPFRPAAPKAGPPALGQPLFSPSHLSSKTPPPLYLAADGRRPDLPGGLAGARAGLSASRSLYGSLQSPSATGTPGPPLGGFPFLPGTPRSAWAASHPTAAGSVGVGLGPGGQGGAPNSAALLPPEYSLGDPPPPPGLLQPPALVPWQAPRGNGPPAIPAQPGGVRSLGEGGASPPPVSVKSERLSPAPGGPGDAPKSFPFPLLLRPGPLRRLPPADGWPR</sequence>
<dbReference type="GO" id="GO:0042826">
    <property type="term" value="F:histone deacetylase binding"/>
    <property type="evidence" value="ECO:0007669"/>
    <property type="project" value="TreeGrafter"/>
</dbReference>
<accession>A0AAX6SED1</accession>
<dbReference type="InterPro" id="IPR002100">
    <property type="entry name" value="TF_MADSbox"/>
</dbReference>
<evidence type="ECO:0000256" key="2">
    <source>
        <dbReference type="ARBA" id="ARBA00023015"/>
    </source>
</evidence>
<dbReference type="GO" id="GO:0005634">
    <property type="term" value="C:nucleus"/>
    <property type="evidence" value="ECO:0007669"/>
    <property type="project" value="UniProtKB-SubCell"/>
</dbReference>
<protein>
    <submittedName>
        <fullName evidence="10">Myocyte-specific enhancer factor 2B isoform X1</fullName>
    </submittedName>
</protein>
<keyword evidence="2" id="KW-0805">Transcription regulation</keyword>
<dbReference type="SUPFAM" id="SSF55455">
    <property type="entry name" value="SRF-like"/>
    <property type="match status" value="1"/>
</dbReference>
<keyword evidence="5" id="KW-0804">Transcription</keyword>
<evidence type="ECO:0000256" key="1">
    <source>
        <dbReference type="ARBA" id="ARBA00004123"/>
    </source>
</evidence>
<dbReference type="AlphaFoldDB" id="A0AAX6SED1"/>
<proteinExistence type="predicted"/>
<name>A0AAX6SED1_HETGA</name>
<dbReference type="GO" id="GO:0000981">
    <property type="term" value="F:DNA-binding transcription factor activity, RNA polymerase II-specific"/>
    <property type="evidence" value="ECO:0007669"/>
    <property type="project" value="TreeGrafter"/>
</dbReference>
<organism evidence="9 10">
    <name type="scientific">Heterocephalus glaber</name>
    <name type="common">Naked mole rat</name>
    <dbReference type="NCBI Taxonomy" id="10181"/>
    <lineage>
        <taxon>Eukaryota</taxon>
        <taxon>Metazoa</taxon>
        <taxon>Chordata</taxon>
        <taxon>Craniata</taxon>
        <taxon>Vertebrata</taxon>
        <taxon>Euteleostomi</taxon>
        <taxon>Mammalia</taxon>
        <taxon>Eutheria</taxon>
        <taxon>Euarchontoglires</taxon>
        <taxon>Glires</taxon>
        <taxon>Rodentia</taxon>
        <taxon>Hystricomorpha</taxon>
        <taxon>Bathyergidae</taxon>
        <taxon>Heterocephalus</taxon>
    </lineage>
</organism>
<evidence type="ECO:0000256" key="7">
    <source>
        <dbReference type="SAM" id="MobiDB-lite"/>
    </source>
</evidence>
<feature type="compositionally biased region" description="Low complexity" evidence="7">
    <location>
        <begin position="433"/>
        <end position="444"/>
    </location>
</feature>
<comment type="subcellular location">
    <subcellularLocation>
        <location evidence="1">Nucleus</location>
    </subcellularLocation>
</comment>
<evidence type="ECO:0000256" key="3">
    <source>
        <dbReference type="ARBA" id="ARBA00023125"/>
    </source>
</evidence>
<dbReference type="InterPro" id="IPR036879">
    <property type="entry name" value="TF_MADSbox_sf"/>
</dbReference>
<evidence type="ECO:0000256" key="5">
    <source>
        <dbReference type="ARBA" id="ARBA00023163"/>
    </source>
</evidence>
<feature type="compositionally biased region" description="Low complexity" evidence="7">
    <location>
        <begin position="498"/>
        <end position="512"/>
    </location>
</feature>
<dbReference type="PROSITE" id="PS50066">
    <property type="entry name" value="MADS_BOX_2"/>
    <property type="match status" value="1"/>
</dbReference>
<evidence type="ECO:0000259" key="8">
    <source>
        <dbReference type="PROSITE" id="PS50066"/>
    </source>
</evidence>
<dbReference type="Proteomes" id="UP000694906">
    <property type="component" value="Unplaced"/>
</dbReference>
<dbReference type="FunFam" id="3.40.1810.10:FF:000001">
    <property type="entry name" value="Myocyte-specific enhancer factor 2A homolog"/>
    <property type="match status" value="1"/>
</dbReference>
<feature type="region of interest" description="Disordered" evidence="7">
    <location>
        <begin position="486"/>
        <end position="603"/>
    </location>
</feature>
<feature type="domain" description="MADS-box" evidence="8">
    <location>
        <begin position="236"/>
        <end position="279"/>
    </location>
</feature>
<keyword evidence="9" id="KW-1185">Reference proteome</keyword>
<feature type="region of interest" description="Disordered" evidence="7">
    <location>
        <begin position="366"/>
        <end position="467"/>
    </location>
</feature>
<evidence type="ECO:0000313" key="10">
    <source>
        <dbReference type="RefSeq" id="XP_021106859.1"/>
    </source>
</evidence>
<keyword evidence="3" id="KW-0238">DNA-binding</keyword>
<dbReference type="Gene3D" id="3.40.1810.10">
    <property type="entry name" value="Transcription factor, MADS-box"/>
    <property type="match status" value="1"/>
</dbReference>
<feature type="region of interest" description="Disordered" evidence="7">
    <location>
        <begin position="187"/>
        <end position="232"/>
    </location>
</feature>
<feature type="compositionally biased region" description="Low complexity" evidence="7">
    <location>
        <begin position="584"/>
        <end position="597"/>
    </location>
</feature>
<dbReference type="PANTHER" id="PTHR11945">
    <property type="entry name" value="MADS BOX PROTEIN"/>
    <property type="match status" value="1"/>
</dbReference>
<feature type="compositionally biased region" description="Gly residues" evidence="7">
    <location>
        <begin position="486"/>
        <end position="497"/>
    </location>
</feature>
<gene>
    <name evidence="10" type="primary">LOC101711927</name>
</gene>
<keyword evidence="4" id="KW-0010">Activator</keyword>
<dbReference type="GO" id="GO:0007507">
    <property type="term" value="P:heart development"/>
    <property type="evidence" value="ECO:0007669"/>
    <property type="project" value="TreeGrafter"/>
</dbReference>
<evidence type="ECO:0000256" key="6">
    <source>
        <dbReference type="ARBA" id="ARBA00023242"/>
    </source>
</evidence>
<feature type="region of interest" description="Disordered" evidence="7">
    <location>
        <begin position="312"/>
        <end position="343"/>
    </location>
</feature>
<dbReference type="GO" id="GO:0030154">
    <property type="term" value="P:cell differentiation"/>
    <property type="evidence" value="ECO:0007669"/>
    <property type="project" value="TreeGrafter"/>
</dbReference>
<dbReference type="Pfam" id="PF00319">
    <property type="entry name" value="SRF-TF"/>
    <property type="match status" value="1"/>
</dbReference>
<dbReference type="GO" id="GO:0000978">
    <property type="term" value="F:RNA polymerase II cis-regulatory region sequence-specific DNA binding"/>
    <property type="evidence" value="ECO:0007669"/>
    <property type="project" value="TreeGrafter"/>
</dbReference>
<dbReference type="GO" id="GO:0046983">
    <property type="term" value="F:protein dimerization activity"/>
    <property type="evidence" value="ECO:0007669"/>
    <property type="project" value="InterPro"/>
</dbReference>
<evidence type="ECO:0000256" key="4">
    <source>
        <dbReference type="ARBA" id="ARBA00023159"/>
    </source>
</evidence>
<reference evidence="10" key="1">
    <citation type="submission" date="2025-08" db="UniProtKB">
        <authorList>
            <consortium name="RefSeq"/>
        </authorList>
    </citation>
    <scope>IDENTIFICATION</scope>
</reference>
<evidence type="ECO:0000313" key="9">
    <source>
        <dbReference type="Proteomes" id="UP000694906"/>
    </source>
</evidence>